<evidence type="ECO:0000313" key="2">
    <source>
        <dbReference type="Proteomes" id="UP000192368"/>
    </source>
</evidence>
<name>A0A1W1V3A0_PEPAS</name>
<reference evidence="2" key="1">
    <citation type="submission" date="2017-04" db="EMBL/GenBank/DDBJ databases">
        <authorList>
            <person name="Varghese N."/>
            <person name="Submissions S."/>
        </authorList>
    </citation>
    <scope>NUCLEOTIDE SEQUENCE [LARGE SCALE GENOMIC DNA]</scope>
    <source>
        <strain evidence="2">DSM 20463</strain>
    </source>
</reference>
<evidence type="ECO:0000313" key="1">
    <source>
        <dbReference type="EMBL" id="SMB87778.1"/>
    </source>
</evidence>
<dbReference type="Pfam" id="PF14198">
    <property type="entry name" value="TnpV"/>
    <property type="match status" value="1"/>
</dbReference>
<dbReference type="InterPro" id="IPR026989">
    <property type="entry name" value="TnpV"/>
</dbReference>
<accession>A0A1W1V3A0</accession>
<organism evidence="1 2">
    <name type="scientific">Peptoniphilus asaccharolyticus DSM 20463</name>
    <dbReference type="NCBI Taxonomy" id="573058"/>
    <lineage>
        <taxon>Bacteria</taxon>
        <taxon>Bacillati</taxon>
        <taxon>Bacillota</taxon>
        <taxon>Tissierellia</taxon>
        <taxon>Tissierellales</taxon>
        <taxon>Peptoniphilaceae</taxon>
        <taxon>Peptoniphilus</taxon>
    </lineage>
</organism>
<proteinExistence type="predicted"/>
<dbReference type="OrthoDB" id="9797564at2"/>
<keyword evidence="2" id="KW-1185">Reference proteome</keyword>
<dbReference type="AlphaFoldDB" id="A0A1W1V3A0"/>
<dbReference type="Proteomes" id="UP000192368">
    <property type="component" value="Unassembled WGS sequence"/>
</dbReference>
<dbReference type="EMBL" id="FWWR01000009">
    <property type="protein sequence ID" value="SMB87778.1"/>
    <property type="molecule type" value="Genomic_DNA"/>
</dbReference>
<protein>
    <submittedName>
        <fullName evidence="1">Transposon-encoded protein TnpV</fullName>
    </submittedName>
</protein>
<gene>
    <name evidence="1" type="ORF">SAMN00017477_1242</name>
</gene>
<dbReference type="STRING" id="573058.SAMN00017477_1242"/>
<sequence>MKSIYENLGGTYKANGDYRLPTLALPKEEQFEIGMWGQRYRRYLKENHRIIYYNYLTKGTLNKHLKEIDTRAEEMFQQLVKSLAKKENVTESLKDKDMMLWVQKMNNIRNRTSEIFNTEVIFV</sequence>